<evidence type="ECO:0000313" key="4">
    <source>
        <dbReference type="EMBL" id="NYE48946.1"/>
    </source>
</evidence>
<dbReference type="PANTHER" id="PTHR30055:SF200">
    <property type="entry name" value="HTH-TYPE TRANSCRIPTIONAL REPRESSOR BDCR"/>
    <property type="match status" value="1"/>
</dbReference>
<dbReference type="SUPFAM" id="SSF46689">
    <property type="entry name" value="Homeodomain-like"/>
    <property type="match status" value="1"/>
</dbReference>
<organism evidence="4 5">
    <name type="scientific">Spinactinospora alkalitolerans</name>
    <dbReference type="NCBI Taxonomy" id="687207"/>
    <lineage>
        <taxon>Bacteria</taxon>
        <taxon>Bacillati</taxon>
        <taxon>Actinomycetota</taxon>
        <taxon>Actinomycetes</taxon>
        <taxon>Streptosporangiales</taxon>
        <taxon>Nocardiopsidaceae</taxon>
        <taxon>Spinactinospora</taxon>
    </lineage>
</organism>
<dbReference type="SUPFAM" id="SSF48498">
    <property type="entry name" value="Tetracyclin repressor-like, C-terminal domain"/>
    <property type="match status" value="1"/>
</dbReference>
<gene>
    <name evidence="4" type="ORF">HDA32_004066</name>
</gene>
<accession>A0A852TWQ4</accession>
<dbReference type="PANTHER" id="PTHR30055">
    <property type="entry name" value="HTH-TYPE TRANSCRIPTIONAL REGULATOR RUTR"/>
    <property type="match status" value="1"/>
</dbReference>
<dbReference type="RefSeq" id="WP_246334428.1">
    <property type="nucleotide sequence ID" value="NZ_BAAAYY010000031.1"/>
</dbReference>
<dbReference type="Proteomes" id="UP000589036">
    <property type="component" value="Unassembled WGS sequence"/>
</dbReference>
<dbReference type="EMBL" id="JACCCC010000001">
    <property type="protein sequence ID" value="NYE48946.1"/>
    <property type="molecule type" value="Genomic_DNA"/>
</dbReference>
<dbReference type="InterPro" id="IPR036271">
    <property type="entry name" value="Tet_transcr_reg_TetR-rel_C_sf"/>
</dbReference>
<dbReference type="InterPro" id="IPR001647">
    <property type="entry name" value="HTH_TetR"/>
</dbReference>
<dbReference type="Pfam" id="PF17932">
    <property type="entry name" value="TetR_C_24"/>
    <property type="match status" value="1"/>
</dbReference>
<feature type="domain" description="HTH tetR-type" evidence="3">
    <location>
        <begin position="10"/>
        <end position="70"/>
    </location>
</feature>
<sequence>MTADLSPLDTRLTERALDVAIRLFARDGTRDVRMSDIAHEADVDPVDLRRAFPTKLDLIHAIIVRSTRQLLERQMTVSDEEKAPVERLSLFIRTHIEFSSEHRTEEELRRSVLPTLRAINPSRHREISDLLRGYREHVRGLIAAGRDAGVLAPSRPAVAAASVLETLDGILNWYDPSGGLSVQELGNVYADMIIHHLLGAPPE</sequence>
<evidence type="ECO:0000313" key="5">
    <source>
        <dbReference type="Proteomes" id="UP000589036"/>
    </source>
</evidence>
<proteinExistence type="predicted"/>
<dbReference type="InterPro" id="IPR050109">
    <property type="entry name" value="HTH-type_TetR-like_transc_reg"/>
</dbReference>
<comment type="caution">
    <text evidence="4">The sequence shown here is derived from an EMBL/GenBank/DDBJ whole genome shotgun (WGS) entry which is preliminary data.</text>
</comment>
<name>A0A852TWQ4_9ACTN</name>
<feature type="DNA-binding region" description="H-T-H motif" evidence="2">
    <location>
        <begin position="33"/>
        <end position="52"/>
    </location>
</feature>
<reference evidence="4 5" key="1">
    <citation type="submission" date="2020-07" db="EMBL/GenBank/DDBJ databases">
        <title>Sequencing the genomes of 1000 actinobacteria strains.</title>
        <authorList>
            <person name="Klenk H.-P."/>
        </authorList>
    </citation>
    <scope>NUCLEOTIDE SEQUENCE [LARGE SCALE GENOMIC DNA]</scope>
    <source>
        <strain evidence="4 5">CXB654</strain>
    </source>
</reference>
<dbReference type="AlphaFoldDB" id="A0A852TWQ4"/>
<dbReference type="Pfam" id="PF00440">
    <property type="entry name" value="TetR_N"/>
    <property type="match status" value="1"/>
</dbReference>
<dbReference type="Gene3D" id="1.10.10.60">
    <property type="entry name" value="Homeodomain-like"/>
    <property type="match status" value="1"/>
</dbReference>
<keyword evidence="5" id="KW-1185">Reference proteome</keyword>
<dbReference type="GO" id="GO:0000976">
    <property type="term" value="F:transcription cis-regulatory region binding"/>
    <property type="evidence" value="ECO:0007669"/>
    <property type="project" value="TreeGrafter"/>
</dbReference>
<keyword evidence="1 2" id="KW-0238">DNA-binding</keyword>
<dbReference type="InterPro" id="IPR009057">
    <property type="entry name" value="Homeodomain-like_sf"/>
</dbReference>
<evidence type="ECO:0000256" key="1">
    <source>
        <dbReference type="ARBA" id="ARBA00023125"/>
    </source>
</evidence>
<evidence type="ECO:0000256" key="2">
    <source>
        <dbReference type="PROSITE-ProRule" id="PRU00335"/>
    </source>
</evidence>
<protein>
    <submittedName>
        <fullName evidence="4">AcrR family transcriptional regulator</fullName>
    </submittedName>
</protein>
<dbReference type="Gene3D" id="1.10.357.10">
    <property type="entry name" value="Tetracycline Repressor, domain 2"/>
    <property type="match status" value="1"/>
</dbReference>
<dbReference type="InterPro" id="IPR041490">
    <property type="entry name" value="KstR2_TetR_C"/>
</dbReference>
<evidence type="ECO:0000259" key="3">
    <source>
        <dbReference type="PROSITE" id="PS50977"/>
    </source>
</evidence>
<dbReference type="PROSITE" id="PS50977">
    <property type="entry name" value="HTH_TETR_2"/>
    <property type="match status" value="1"/>
</dbReference>
<dbReference type="GO" id="GO:0003700">
    <property type="term" value="F:DNA-binding transcription factor activity"/>
    <property type="evidence" value="ECO:0007669"/>
    <property type="project" value="TreeGrafter"/>
</dbReference>